<reference evidence="4 5" key="1">
    <citation type="submission" date="2019-08" db="EMBL/GenBank/DDBJ databases">
        <title>Agrococcus lahaulensis sp. nov., isolated from a cold desert of the Indian Himalayas.</title>
        <authorList>
            <person name="Qu J.H."/>
        </authorList>
    </citation>
    <scope>NUCLEOTIDE SEQUENCE [LARGE SCALE GENOMIC DNA]</scope>
    <source>
        <strain evidence="4 5">NS18</strain>
    </source>
</reference>
<dbReference type="EMBL" id="VOIR01000011">
    <property type="protein sequence ID" value="KAA6435970.1"/>
    <property type="molecule type" value="Genomic_DNA"/>
</dbReference>
<dbReference type="SUPFAM" id="SSF46689">
    <property type="entry name" value="Homeodomain-like"/>
    <property type="match status" value="1"/>
</dbReference>
<feature type="domain" description="Tetracycline repressor TetR C-terminal" evidence="3">
    <location>
        <begin position="81"/>
        <end position="172"/>
    </location>
</feature>
<dbReference type="RefSeq" id="WP_146354357.1">
    <property type="nucleotide sequence ID" value="NZ_VOIR01000011.1"/>
</dbReference>
<proteinExistence type="predicted"/>
<dbReference type="InterPro" id="IPR036271">
    <property type="entry name" value="Tet_transcr_reg_TetR-rel_C_sf"/>
</dbReference>
<dbReference type="InterPro" id="IPR009057">
    <property type="entry name" value="Homeodomain-like_sf"/>
</dbReference>
<dbReference type="GO" id="GO:0045892">
    <property type="term" value="P:negative regulation of DNA-templated transcription"/>
    <property type="evidence" value="ECO:0007669"/>
    <property type="project" value="InterPro"/>
</dbReference>
<evidence type="ECO:0000313" key="4">
    <source>
        <dbReference type="EMBL" id="KAA6435970.1"/>
    </source>
</evidence>
<evidence type="ECO:0000313" key="5">
    <source>
        <dbReference type="Proteomes" id="UP000323221"/>
    </source>
</evidence>
<dbReference type="InterPro" id="IPR004111">
    <property type="entry name" value="Repressor_TetR_C"/>
</dbReference>
<comment type="caution">
    <text evidence="4">The sequence shown here is derived from an EMBL/GenBank/DDBJ whole genome shotgun (WGS) entry which is preliminary data.</text>
</comment>
<dbReference type="Pfam" id="PF02909">
    <property type="entry name" value="TetR_C_1"/>
    <property type="match status" value="1"/>
</dbReference>
<dbReference type="Gene3D" id="1.10.357.10">
    <property type="entry name" value="Tetracycline Repressor, domain 2"/>
    <property type="match status" value="1"/>
</dbReference>
<evidence type="ECO:0000259" key="3">
    <source>
        <dbReference type="Pfam" id="PF02909"/>
    </source>
</evidence>
<keyword evidence="2" id="KW-0804">Transcription</keyword>
<accession>A0A5M8QLX9</accession>
<organism evidence="4 5">
    <name type="scientific">Agrococcus sediminis</name>
    <dbReference type="NCBI Taxonomy" id="2599924"/>
    <lineage>
        <taxon>Bacteria</taxon>
        <taxon>Bacillati</taxon>
        <taxon>Actinomycetota</taxon>
        <taxon>Actinomycetes</taxon>
        <taxon>Micrococcales</taxon>
        <taxon>Microbacteriaceae</taxon>
        <taxon>Agrococcus</taxon>
    </lineage>
</organism>
<name>A0A5M8QLX9_9MICO</name>
<dbReference type="SUPFAM" id="SSF48498">
    <property type="entry name" value="Tetracyclin repressor-like, C-terminal domain"/>
    <property type="match status" value="1"/>
</dbReference>
<dbReference type="Proteomes" id="UP000323221">
    <property type="component" value="Unassembled WGS sequence"/>
</dbReference>
<protein>
    <submittedName>
        <fullName evidence="4">TetR/AcrR family transcriptional regulator</fullName>
    </submittedName>
</protein>
<gene>
    <name evidence="4" type="ORF">FQ330_00610</name>
</gene>
<evidence type="ECO:0000256" key="1">
    <source>
        <dbReference type="ARBA" id="ARBA00023015"/>
    </source>
</evidence>
<keyword evidence="5" id="KW-1185">Reference proteome</keyword>
<evidence type="ECO:0000256" key="2">
    <source>
        <dbReference type="ARBA" id="ARBA00023163"/>
    </source>
</evidence>
<dbReference type="OrthoDB" id="3291296at2"/>
<sequence>MARPKHNILSPGSIARAALRQVAANGDFTIPGIAKVLGVHPSSLYHHLPGGRLAIVHRMREELYAGVDLAPLLDPTVAPLDRLARWMRSYRDATAQVPTVVPVLVGAPVEDARTLEIYEALFVILRDAGVPEEERVAFSAMIDAVVLGSAVDAASPSPLWRIEGHEVPELRAAAARGDDAGRAAAGFELAVATVVDAVGRSAAGR</sequence>
<keyword evidence="1" id="KW-0805">Transcription regulation</keyword>
<dbReference type="AlphaFoldDB" id="A0A5M8QLX9"/>